<keyword evidence="3" id="KW-1185">Reference proteome</keyword>
<dbReference type="Gene3D" id="2.40.10.170">
    <property type="match status" value="1"/>
</dbReference>
<evidence type="ECO:0000313" key="2">
    <source>
        <dbReference type="EMBL" id="RXJ04196.1"/>
    </source>
</evidence>
<dbReference type="PANTHER" id="PTHR38447">
    <property type="entry name" value="TRANSCRIPTION FACTOR YDEB-RELATED"/>
    <property type="match status" value="1"/>
</dbReference>
<dbReference type="Pfam" id="PF21095">
    <property type="entry name" value="CarD_C"/>
    <property type="match status" value="1"/>
</dbReference>
<organism evidence="2 3">
    <name type="scientific">Anaerobacillus alkaliphilus</name>
    <dbReference type="NCBI Taxonomy" id="1548597"/>
    <lineage>
        <taxon>Bacteria</taxon>
        <taxon>Bacillati</taxon>
        <taxon>Bacillota</taxon>
        <taxon>Bacilli</taxon>
        <taxon>Bacillales</taxon>
        <taxon>Bacillaceae</taxon>
        <taxon>Anaerobacillus</taxon>
    </lineage>
</organism>
<dbReference type="PANTHER" id="PTHR38447:SF1">
    <property type="entry name" value="RNA POLYMERASE-BINDING TRANSCRIPTION FACTOR CARD"/>
    <property type="match status" value="1"/>
</dbReference>
<accession>A0A4Q0VYD8</accession>
<dbReference type="Pfam" id="PF02559">
    <property type="entry name" value="CarD_TRCF_RID"/>
    <property type="match status" value="1"/>
</dbReference>
<dbReference type="InterPro" id="IPR036101">
    <property type="entry name" value="CarD-like/TRCF_RID_sf"/>
</dbReference>
<dbReference type="EMBL" id="QOUX01000001">
    <property type="protein sequence ID" value="RXJ04196.1"/>
    <property type="molecule type" value="Genomic_DNA"/>
</dbReference>
<dbReference type="Gene3D" id="1.20.58.1290">
    <property type="entry name" value="CarD-like, C-terminal domain"/>
    <property type="match status" value="1"/>
</dbReference>
<feature type="domain" description="CarD-like/TRCF RNAP-interacting" evidence="1">
    <location>
        <begin position="1"/>
        <end position="112"/>
    </location>
</feature>
<dbReference type="SUPFAM" id="SSF141259">
    <property type="entry name" value="CarD-like"/>
    <property type="match status" value="1"/>
</dbReference>
<dbReference type="Proteomes" id="UP000290649">
    <property type="component" value="Unassembled WGS sequence"/>
</dbReference>
<dbReference type="GO" id="GO:0009303">
    <property type="term" value="P:rRNA transcription"/>
    <property type="evidence" value="ECO:0007669"/>
    <property type="project" value="TreeGrafter"/>
</dbReference>
<dbReference type="SMART" id="SM01058">
    <property type="entry name" value="CarD_TRCF"/>
    <property type="match status" value="1"/>
</dbReference>
<comment type="caution">
    <text evidence="2">The sequence shown here is derived from an EMBL/GenBank/DDBJ whole genome shotgun (WGS) entry which is preliminary data.</text>
</comment>
<evidence type="ECO:0000313" key="3">
    <source>
        <dbReference type="Proteomes" id="UP000290649"/>
    </source>
</evidence>
<dbReference type="AlphaFoldDB" id="A0A4Q0VYD8"/>
<dbReference type="InterPro" id="IPR048792">
    <property type="entry name" value="CarD_C"/>
</dbReference>
<name>A0A4Q0VYD8_9BACI</name>
<protein>
    <submittedName>
        <fullName evidence="2">CarD family transcriptional regulator</fullName>
    </submittedName>
</protein>
<proteinExistence type="predicted"/>
<dbReference type="OrthoDB" id="9786074at2"/>
<reference evidence="2 3" key="1">
    <citation type="journal article" date="2019" name="Int. J. Syst. Evol. Microbiol.">
        <title>Anaerobacillus alkaliphilus sp. nov., a novel alkaliphilic and moderately halophilic bacterium.</title>
        <authorList>
            <person name="Borsodi A.K."/>
            <person name="Aszalos J.M."/>
            <person name="Bihari P."/>
            <person name="Nagy I."/>
            <person name="Schumann P."/>
            <person name="Sproer C."/>
            <person name="Kovacs A.L."/>
            <person name="Boka K."/>
            <person name="Dobosy P."/>
            <person name="Ovari M."/>
            <person name="Szili-Kovacs T."/>
            <person name="Toth E."/>
        </authorList>
    </citation>
    <scope>NUCLEOTIDE SEQUENCE [LARGE SCALE GENOMIC DNA]</scope>
    <source>
        <strain evidence="2 3">B16-10</strain>
    </source>
</reference>
<dbReference type="InterPro" id="IPR003711">
    <property type="entry name" value="CarD-like/TRCF_RID"/>
</dbReference>
<evidence type="ECO:0000259" key="1">
    <source>
        <dbReference type="SMART" id="SM01058"/>
    </source>
</evidence>
<gene>
    <name evidence="2" type="ORF">DS745_02075</name>
</gene>
<dbReference type="InterPro" id="IPR042215">
    <property type="entry name" value="CarD-like_C"/>
</dbReference>
<dbReference type="RefSeq" id="WP_129076545.1">
    <property type="nucleotide sequence ID" value="NZ_QOUX01000001.1"/>
</dbReference>
<sequence>MFSIGDKIFYPMHGAGIIEAIEEKEVLGEKRLYYIMSLSVGKMQVMIPTEKTSKLGIREVVNSSVLEKVFHLLSSDVDSNQPVHPNQRYRHNMDKMKTGDIYEGAQVIRDLSRSSKKKPLGTSDKMMLNNARNILISELVLVQNMEENQATDYINTVINQ</sequence>
<dbReference type="InterPro" id="IPR052531">
    <property type="entry name" value="CarD-like_regulator"/>
</dbReference>